<dbReference type="EMBL" id="AP028679">
    <property type="protein sequence ID" value="BEQ15206.1"/>
    <property type="molecule type" value="Genomic_DNA"/>
</dbReference>
<evidence type="ECO:0000256" key="6">
    <source>
        <dbReference type="ARBA" id="ARBA00049183"/>
    </source>
</evidence>
<dbReference type="Pfam" id="PF04413">
    <property type="entry name" value="Glycos_transf_N"/>
    <property type="match status" value="1"/>
</dbReference>
<dbReference type="GO" id="GO:0009244">
    <property type="term" value="P:lipopolysaccharide core region biosynthetic process"/>
    <property type="evidence" value="ECO:0007669"/>
    <property type="project" value="UniProtKB-UniRule"/>
</dbReference>
<comment type="similarity">
    <text evidence="9">Belongs to the glycosyltransferase group 1 family.</text>
</comment>
<keyword evidence="9" id="KW-0448">Lipopolysaccharide biosynthesis</keyword>
<dbReference type="PANTHER" id="PTHR42755:SF1">
    <property type="entry name" value="3-DEOXY-D-MANNO-OCTULOSONIC ACID TRANSFERASE, MITOCHONDRIAL-RELATED"/>
    <property type="match status" value="1"/>
</dbReference>
<protein>
    <recommendedName>
        <fullName evidence="3 9">3-deoxy-D-manno-octulosonic acid transferase</fullName>
        <shortName evidence="9">Kdo transferase</shortName>
        <ecNumber evidence="2 9">2.4.99.12</ecNumber>
    </recommendedName>
    <alternativeName>
        <fullName evidence="5 9">Lipid IV(A) 3-deoxy-D-manno-octulosonic acid transferase</fullName>
    </alternativeName>
</protein>
<dbReference type="GO" id="GO:0043842">
    <property type="term" value="F:Kdo transferase activity"/>
    <property type="evidence" value="ECO:0007669"/>
    <property type="project" value="UniProtKB-EC"/>
</dbReference>
<proteinExistence type="inferred from homology"/>
<dbReference type="Proteomes" id="UP001366166">
    <property type="component" value="Chromosome"/>
</dbReference>
<evidence type="ECO:0000256" key="8">
    <source>
        <dbReference type="PIRSR" id="PIRSR639901-2"/>
    </source>
</evidence>
<evidence type="ECO:0000256" key="1">
    <source>
        <dbReference type="ARBA" id="ARBA00004713"/>
    </source>
</evidence>
<keyword evidence="12" id="KW-1185">Reference proteome</keyword>
<gene>
    <name evidence="11" type="primary">waaA</name>
    <name evidence="11" type="ORF">FAK_22720</name>
</gene>
<keyword evidence="9" id="KW-0472">Membrane</keyword>
<evidence type="ECO:0000256" key="7">
    <source>
        <dbReference type="PIRSR" id="PIRSR639901-1"/>
    </source>
</evidence>
<dbReference type="AlphaFoldDB" id="A0AAU9EMS0"/>
<feature type="site" description="Transition state stabilizer" evidence="8">
    <location>
        <position position="134"/>
    </location>
</feature>
<keyword evidence="9" id="KW-1003">Cell membrane</keyword>
<dbReference type="InterPro" id="IPR038107">
    <property type="entry name" value="Glycos_transf_N_sf"/>
</dbReference>
<evidence type="ECO:0000256" key="4">
    <source>
        <dbReference type="ARBA" id="ARBA00022679"/>
    </source>
</evidence>
<comment type="catalytic activity">
    <reaction evidence="6 9">
        <text>lipid IVA (E. coli) + CMP-3-deoxy-beta-D-manno-octulosonate = alpha-Kdo-(2-&gt;6)-lipid IVA (E. coli) + CMP + H(+)</text>
        <dbReference type="Rhea" id="RHEA:28066"/>
        <dbReference type="ChEBI" id="CHEBI:15378"/>
        <dbReference type="ChEBI" id="CHEBI:58603"/>
        <dbReference type="ChEBI" id="CHEBI:60364"/>
        <dbReference type="ChEBI" id="CHEBI:60377"/>
        <dbReference type="ChEBI" id="CHEBI:85987"/>
        <dbReference type="EC" id="2.4.99.12"/>
    </reaction>
</comment>
<feature type="active site" description="Proton acceptor" evidence="7">
    <location>
        <position position="63"/>
    </location>
</feature>
<feature type="site" description="Transition state stabilizer" evidence="8">
    <location>
        <position position="212"/>
    </location>
</feature>
<evidence type="ECO:0000313" key="12">
    <source>
        <dbReference type="Proteomes" id="UP001366166"/>
    </source>
</evidence>
<dbReference type="SUPFAM" id="SSF53756">
    <property type="entry name" value="UDP-Glycosyltransferase/glycogen phosphorylase"/>
    <property type="match status" value="1"/>
</dbReference>
<keyword evidence="4 9" id="KW-0808">Transferase</keyword>
<evidence type="ECO:0000256" key="2">
    <source>
        <dbReference type="ARBA" id="ARBA00012621"/>
    </source>
</evidence>
<accession>A0AAU9EMS0</accession>
<dbReference type="GO" id="GO:0009245">
    <property type="term" value="P:lipid A biosynthetic process"/>
    <property type="evidence" value="ECO:0007669"/>
    <property type="project" value="TreeGrafter"/>
</dbReference>
<evidence type="ECO:0000256" key="3">
    <source>
        <dbReference type="ARBA" id="ARBA00019077"/>
    </source>
</evidence>
<dbReference type="KEGG" id="dmp:FAK_22720"/>
<evidence type="ECO:0000259" key="10">
    <source>
        <dbReference type="Pfam" id="PF04413"/>
    </source>
</evidence>
<evidence type="ECO:0000313" key="11">
    <source>
        <dbReference type="EMBL" id="BEQ15206.1"/>
    </source>
</evidence>
<dbReference type="RefSeq" id="WP_338599299.1">
    <property type="nucleotide sequence ID" value="NZ_AP028679.1"/>
</dbReference>
<dbReference type="InterPro" id="IPR007507">
    <property type="entry name" value="Glycos_transf_N"/>
</dbReference>
<name>A0AAU9EMS0_9BACT</name>
<dbReference type="InterPro" id="IPR039901">
    <property type="entry name" value="Kdotransferase"/>
</dbReference>
<sequence>MKGTLYSLALGLGAAAASPFIAARLARPPKRAATLARLGLGPLAQPPALPAGGIWLHALSVGETISALPLVRGLRERFKGKPIAFSCGTGQGLATVREKLGHQVDAAFIRPLEMPWAVRPVLNDLRPGLAILVEGDLWPGWQWALAERGVPRMLVNGRVSPRTLKGYRRLGPLARELWRGFDLVLVQTATDRERLLSVGVNPRKVQVGGNLKFDSAPADLDEAQRSALAEELGLAGRTVLVAGSTHAGEEEPCLEAYERLKERVPGLALLIAPRELERGGAVARLAQERGLRAARLSQGPAPEDAQVVILDMLGQLAAAYALGAASFVGGSLVPVGGHNLLEPAAQGVPVVFGPITHNFLEMARDLEAAGGGRRIETGAELAGVWGELLEHPAKARTMGRAAREFVSAHHGAVDRAVAAAARLLEGGHG</sequence>
<reference evidence="12" key="1">
    <citation type="journal article" date="2023" name="Arch. Microbiol.">
        <title>Desulfoferula mesophilus gen. nov. sp. nov., a mesophilic sulfate-reducing bacterium isolated from a brackish lake sediment.</title>
        <authorList>
            <person name="Watanabe T."/>
            <person name="Yabe T."/>
            <person name="Tsuji J.M."/>
            <person name="Fukui M."/>
        </authorList>
    </citation>
    <scope>NUCLEOTIDE SEQUENCE [LARGE SCALE GENOMIC DNA]</scope>
    <source>
        <strain evidence="12">12FAK</strain>
    </source>
</reference>
<feature type="domain" description="3-deoxy-D-manno-octulosonic-acid transferase N-terminal" evidence="10">
    <location>
        <begin position="37"/>
        <end position="214"/>
    </location>
</feature>
<dbReference type="Gene3D" id="3.40.50.11720">
    <property type="entry name" value="3-Deoxy-D-manno-octulosonic-acid transferase, N-terminal domain"/>
    <property type="match status" value="1"/>
</dbReference>
<evidence type="ECO:0000256" key="9">
    <source>
        <dbReference type="RuleBase" id="RU365103"/>
    </source>
</evidence>
<comment type="pathway">
    <text evidence="1 9">Bacterial outer membrane biogenesis; LPS core biosynthesis.</text>
</comment>
<dbReference type="EC" id="2.4.99.12" evidence="2 9"/>
<dbReference type="PANTHER" id="PTHR42755">
    <property type="entry name" value="3-DEOXY-MANNO-OCTULOSONATE CYTIDYLYLTRANSFERASE"/>
    <property type="match status" value="1"/>
</dbReference>
<dbReference type="Gene3D" id="3.40.50.2000">
    <property type="entry name" value="Glycogen Phosphorylase B"/>
    <property type="match status" value="1"/>
</dbReference>
<comment type="subcellular location">
    <subcellularLocation>
        <location evidence="9">Cell membrane</location>
    </subcellularLocation>
</comment>
<dbReference type="GO" id="GO:0005886">
    <property type="term" value="C:plasma membrane"/>
    <property type="evidence" value="ECO:0007669"/>
    <property type="project" value="UniProtKB-SubCell"/>
</dbReference>
<organism evidence="11 12">
    <name type="scientific">Desulfoferula mesophila</name>
    <dbReference type="NCBI Taxonomy" id="3058419"/>
    <lineage>
        <taxon>Bacteria</taxon>
        <taxon>Pseudomonadati</taxon>
        <taxon>Thermodesulfobacteriota</taxon>
        <taxon>Desulfarculia</taxon>
        <taxon>Desulfarculales</taxon>
        <taxon>Desulfarculaceae</taxon>
        <taxon>Desulfoferula</taxon>
    </lineage>
</organism>
<comment type="function">
    <text evidence="9">Involved in lipopolysaccharide (LPS) biosynthesis. Catalyzes the transfer of 3-deoxy-D-manno-octulosonate (Kdo) residue(s) from CMP-Kdo to lipid IV(A), the tetraacyldisaccharide-1,4'-bisphosphate precursor of lipid A.</text>
</comment>
<evidence type="ECO:0000256" key="5">
    <source>
        <dbReference type="ARBA" id="ARBA00031445"/>
    </source>
</evidence>